<dbReference type="AlphaFoldDB" id="A0A0N5ABB9"/>
<evidence type="ECO:0000313" key="1">
    <source>
        <dbReference type="Proteomes" id="UP000046393"/>
    </source>
</evidence>
<name>A0A0N5ABB9_9BILA</name>
<proteinExistence type="predicted"/>
<dbReference type="PANTHER" id="PTHR13447:SF2">
    <property type="entry name" value="SMALL RIBOSOMAL SUBUNIT PROTEIN BS1M"/>
    <property type="match status" value="1"/>
</dbReference>
<dbReference type="Proteomes" id="UP000046393">
    <property type="component" value="Unplaced"/>
</dbReference>
<accession>A0A0N5ABB9</accession>
<dbReference type="GO" id="GO:0005763">
    <property type="term" value="C:mitochondrial small ribosomal subunit"/>
    <property type="evidence" value="ECO:0007669"/>
    <property type="project" value="TreeGrafter"/>
</dbReference>
<dbReference type="InterPro" id="IPR019375">
    <property type="entry name" value="Ribosomal_bS1m"/>
</dbReference>
<evidence type="ECO:0000313" key="2">
    <source>
        <dbReference type="WBParaSite" id="SMUV_0000144501-mRNA-1"/>
    </source>
</evidence>
<dbReference type="Pfam" id="PF10246">
    <property type="entry name" value="MRP-S35"/>
    <property type="match status" value="1"/>
</dbReference>
<sequence>NSFIHYFRTSKFVQLGDFQNRLVIGRIVQRVADDLYIDLGLKFNTVCKAPIKNNEQYVKDKLVVLRLIDPELSQRFLGANKDITLLEANHLHFSNKPSQPVLLPQVFSCAADKSKYFCCKKLTDAFNLYY</sequence>
<reference evidence="2" key="1">
    <citation type="submission" date="2017-02" db="UniProtKB">
        <authorList>
            <consortium name="WormBaseParasite"/>
        </authorList>
    </citation>
    <scope>IDENTIFICATION</scope>
</reference>
<dbReference type="PANTHER" id="PTHR13447">
    <property type="entry name" value="MITOCHONDRIAL 28S RIBOSOMAL PROTEIN S28"/>
    <property type="match status" value="1"/>
</dbReference>
<protein>
    <submittedName>
        <fullName evidence="2">28S ribosomal protein S28, mitochondrial</fullName>
    </submittedName>
</protein>
<organism evidence="1 2">
    <name type="scientific">Syphacia muris</name>
    <dbReference type="NCBI Taxonomy" id="451379"/>
    <lineage>
        <taxon>Eukaryota</taxon>
        <taxon>Metazoa</taxon>
        <taxon>Ecdysozoa</taxon>
        <taxon>Nematoda</taxon>
        <taxon>Chromadorea</taxon>
        <taxon>Rhabditida</taxon>
        <taxon>Spirurina</taxon>
        <taxon>Oxyuridomorpha</taxon>
        <taxon>Oxyuroidea</taxon>
        <taxon>Oxyuridae</taxon>
        <taxon>Syphacia</taxon>
    </lineage>
</organism>
<keyword evidence="1" id="KW-1185">Reference proteome</keyword>
<dbReference type="WBParaSite" id="SMUV_0000144501-mRNA-1">
    <property type="protein sequence ID" value="SMUV_0000144501-mRNA-1"/>
    <property type="gene ID" value="SMUV_0000144501"/>
</dbReference>
<dbReference type="STRING" id="451379.A0A0N5ABB9"/>